<evidence type="ECO:0000256" key="7">
    <source>
        <dbReference type="ARBA" id="ARBA00022490"/>
    </source>
</evidence>
<keyword evidence="11 15" id="KW-0819">tRNA processing</keyword>
<dbReference type="GO" id="GO:0052906">
    <property type="term" value="F:tRNA (guanine(37)-N1)-methyltransferase activity"/>
    <property type="evidence" value="ECO:0007669"/>
    <property type="project" value="UniProtKB-UniRule"/>
</dbReference>
<evidence type="ECO:0000256" key="15">
    <source>
        <dbReference type="HAMAP-Rule" id="MF_00605"/>
    </source>
</evidence>
<evidence type="ECO:0000256" key="2">
    <source>
        <dbReference type="ARBA" id="ARBA00004496"/>
    </source>
</evidence>
<keyword evidence="8 15" id="KW-0489">Methyltransferase</keyword>
<organism evidence="19 20">
    <name type="scientific">Metallumcola ferriviriculae</name>
    <dbReference type="NCBI Taxonomy" id="3039180"/>
    <lineage>
        <taxon>Bacteria</taxon>
        <taxon>Bacillati</taxon>
        <taxon>Bacillota</taxon>
        <taxon>Clostridia</taxon>
        <taxon>Neomoorellales</taxon>
        <taxon>Desulfitibacteraceae</taxon>
        <taxon>Metallumcola</taxon>
    </lineage>
</organism>
<dbReference type="KEGG" id="dbc:MFMK1_002042"/>
<feature type="binding site" evidence="15 16">
    <location>
        <begin position="130"/>
        <end position="135"/>
    </location>
    <ligand>
        <name>S-adenosyl-L-methionine</name>
        <dbReference type="ChEBI" id="CHEBI:59789"/>
    </ligand>
</feature>
<evidence type="ECO:0000256" key="13">
    <source>
        <dbReference type="ARBA" id="ARBA00033392"/>
    </source>
</evidence>
<dbReference type="PIRSF" id="PIRSF000386">
    <property type="entry name" value="tRNA_mtase"/>
    <property type="match status" value="1"/>
</dbReference>
<dbReference type="InterPro" id="IPR023148">
    <property type="entry name" value="tRNA_m1G_MeTrfase_C_sf"/>
</dbReference>
<dbReference type="Gene3D" id="1.10.1270.20">
    <property type="entry name" value="tRNA(m1g37)methyltransferase, domain 2"/>
    <property type="match status" value="1"/>
</dbReference>
<dbReference type="GO" id="GO:0002939">
    <property type="term" value="P:tRNA N1-guanine methylation"/>
    <property type="evidence" value="ECO:0007669"/>
    <property type="project" value="TreeGrafter"/>
</dbReference>
<evidence type="ECO:0000256" key="5">
    <source>
        <dbReference type="ARBA" id="ARBA00012807"/>
    </source>
</evidence>
<dbReference type="EMBL" id="CP121694">
    <property type="protein sequence ID" value="WRO22217.1"/>
    <property type="molecule type" value="Genomic_DNA"/>
</dbReference>
<dbReference type="InterPro" id="IPR016009">
    <property type="entry name" value="tRNA_MeTrfase_TRMD/TRM10"/>
</dbReference>
<comment type="subcellular location">
    <subcellularLocation>
        <location evidence="2 15 17">Cytoplasm</location>
    </subcellularLocation>
</comment>
<evidence type="ECO:0000256" key="14">
    <source>
        <dbReference type="ARBA" id="ARBA00047783"/>
    </source>
</evidence>
<evidence type="ECO:0000256" key="16">
    <source>
        <dbReference type="PIRSR" id="PIRSR000386-1"/>
    </source>
</evidence>
<evidence type="ECO:0000256" key="3">
    <source>
        <dbReference type="ARBA" id="ARBA00007630"/>
    </source>
</evidence>
<dbReference type="Gene3D" id="3.40.1280.10">
    <property type="match status" value="1"/>
</dbReference>
<dbReference type="FunFam" id="3.40.1280.10:FF:000001">
    <property type="entry name" value="tRNA (guanine-N(1)-)-methyltransferase"/>
    <property type="match status" value="1"/>
</dbReference>
<gene>
    <name evidence="15 19" type="primary">trmD</name>
    <name evidence="19" type="ORF">MFMK1_002042</name>
</gene>
<dbReference type="InterPro" id="IPR002649">
    <property type="entry name" value="tRNA_m1G_MeTrfase_TrmD"/>
</dbReference>
<dbReference type="InterPro" id="IPR029028">
    <property type="entry name" value="Alpha/beta_knot_MTases"/>
</dbReference>
<evidence type="ECO:0000256" key="1">
    <source>
        <dbReference type="ARBA" id="ARBA00002634"/>
    </source>
</evidence>
<dbReference type="NCBIfam" id="NF000648">
    <property type="entry name" value="PRK00026.1"/>
    <property type="match status" value="1"/>
</dbReference>
<evidence type="ECO:0000256" key="6">
    <source>
        <dbReference type="ARBA" id="ARBA00014679"/>
    </source>
</evidence>
<feature type="domain" description="tRNA methyltransferase TRMD/TRM10-type" evidence="18">
    <location>
        <begin position="1"/>
        <end position="223"/>
    </location>
</feature>
<dbReference type="NCBIfam" id="TIGR00088">
    <property type="entry name" value="trmD"/>
    <property type="match status" value="1"/>
</dbReference>
<proteinExistence type="inferred from homology"/>
<dbReference type="Pfam" id="PF01746">
    <property type="entry name" value="tRNA_m1G_MT"/>
    <property type="match status" value="1"/>
</dbReference>
<sequence length="250" mass="28532">MRVDILTIFPEMFKPLEESIIKRARDKGLLSVNVIDIREYTQDKHRKVDDYPFGGGAGMVMKPEPLFRAVENACDGENIPVVLLTPQGETFTQEHAQQLSRQERLILVCGHYEGVDERFRERIVSQEISIGDYVLTGGELPAMVLVDAVTRLLPGALGDDSSSQEDSFAEGLLEYPQYTRPRSFRDMEVPQVLLSGNHEAIRYWRRKMSLARTDKRRPDLLEKKILSPEDRKLLMEIKDTPPNFGNNNEG</sequence>
<dbReference type="PANTHER" id="PTHR46417:SF1">
    <property type="entry name" value="TRNA (GUANINE-N(1)-)-METHYLTRANSFERASE"/>
    <property type="match status" value="1"/>
</dbReference>
<evidence type="ECO:0000313" key="20">
    <source>
        <dbReference type="Proteomes" id="UP001329915"/>
    </source>
</evidence>
<accession>A0AAU0UPC0</accession>
<evidence type="ECO:0000259" key="18">
    <source>
        <dbReference type="Pfam" id="PF01746"/>
    </source>
</evidence>
<comment type="subunit">
    <text evidence="4 15 17">Homodimer.</text>
</comment>
<reference evidence="19 20" key="1">
    <citation type="submission" date="2023-04" db="EMBL/GenBank/DDBJ databases">
        <authorList>
            <person name="Hsu D."/>
        </authorList>
    </citation>
    <scope>NUCLEOTIDE SEQUENCE [LARGE SCALE GENOMIC DNA]</scope>
    <source>
        <strain evidence="19 20">MK1</strain>
    </source>
</reference>
<comment type="function">
    <text evidence="1 15 17">Specifically methylates guanosine-37 in various tRNAs.</text>
</comment>
<comment type="catalytic activity">
    <reaction evidence="14 15 17">
        <text>guanosine(37) in tRNA + S-adenosyl-L-methionine = N(1)-methylguanosine(37) in tRNA + S-adenosyl-L-homocysteine + H(+)</text>
        <dbReference type="Rhea" id="RHEA:36899"/>
        <dbReference type="Rhea" id="RHEA-COMP:10145"/>
        <dbReference type="Rhea" id="RHEA-COMP:10147"/>
        <dbReference type="ChEBI" id="CHEBI:15378"/>
        <dbReference type="ChEBI" id="CHEBI:57856"/>
        <dbReference type="ChEBI" id="CHEBI:59789"/>
        <dbReference type="ChEBI" id="CHEBI:73542"/>
        <dbReference type="ChEBI" id="CHEBI:74269"/>
        <dbReference type="EC" id="2.1.1.228"/>
    </reaction>
</comment>
<dbReference type="SUPFAM" id="SSF75217">
    <property type="entry name" value="alpha/beta knot"/>
    <property type="match status" value="1"/>
</dbReference>
<name>A0AAU0UPC0_9FIRM</name>
<keyword evidence="7 15" id="KW-0963">Cytoplasm</keyword>
<evidence type="ECO:0000256" key="10">
    <source>
        <dbReference type="ARBA" id="ARBA00022691"/>
    </source>
</evidence>
<dbReference type="EC" id="2.1.1.228" evidence="5 15"/>
<comment type="similarity">
    <text evidence="3 15 17">Belongs to the RNA methyltransferase TrmD family.</text>
</comment>
<dbReference type="HAMAP" id="MF_00605">
    <property type="entry name" value="TrmD"/>
    <property type="match status" value="1"/>
</dbReference>
<evidence type="ECO:0000313" key="19">
    <source>
        <dbReference type="EMBL" id="WRO22217.1"/>
    </source>
</evidence>
<dbReference type="Proteomes" id="UP001329915">
    <property type="component" value="Chromosome"/>
</dbReference>
<dbReference type="FunFam" id="1.10.1270.20:FF:000001">
    <property type="entry name" value="tRNA (guanine-N(1)-)-methyltransferase"/>
    <property type="match status" value="1"/>
</dbReference>
<dbReference type="PANTHER" id="PTHR46417">
    <property type="entry name" value="TRNA (GUANINE-N(1)-)-METHYLTRANSFERASE"/>
    <property type="match status" value="1"/>
</dbReference>
<evidence type="ECO:0000256" key="4">
    <source>
        <dbReference type="ARBA" id="ARBA00011738"/>
    </source>
</evidence>
<keyword evidence="10 15" id="KW-0949">S-adenosyl-L-methionine</keyword>
<keyword evidence="9 15" id="KW-0808">Transferase</keyword>
<dbReference type="CDD" id="cd18080">
    <property type="entry name" value="TrmD-like"/>
    <property type="match status" value="1"/>
</dbReference>
<feature type="binding site" evidence="15 16">
    <location>
        <position position="110"/>
    </location>
    <ligand>
        <name>S-adenosyl-L-methionine</name>
        <dbReference type="ChEBI" id="CHEBI:59789"/>
    </ligand>
</feature>
<keyword evidence="20" id="KW-1185">Reference proteome</keyword>
<evidence type="ECO:0000256" key="9">
    <source>
        <dbReference type="ARBA" id="ARBA00022679"/>
    </source>
</evidence>
<dbReference type="AlphaFoldDB" id="A0AAU0UPC0"/>
<protein>
    <recommendedName>
        <fullName evidence="6 15">tRNA (guanine-N(1)-)-methyltransferase</fullName>
        <ecNumber evidence="5 15">2.1.1.228</ecNumber>
    </recommendedName>
    <alternativeName>
        <fullName evidence="12 15">M1G-methyltransferase</fullName>
    </alternativeName>
    <alternativeName>
        <fullName evidence="13 15">tRNA [GM37] methyltransferase</fullName>
    </alternativeName>
</protein>
<evidence type="ECO:0000256" key="17">
    <source>
        <dbReference type="RuleBase" id="RU003464"/>
    </source>
</evidence>
<evidence type="ECO:0000256" key="8">
    <source>
        <dbReference type="ARBA" id="ARBA00022603"/>
    </source>
</evidence>
<dbReference type="InterPro" id="IPR029026">
    <property type="entry name" value="tRNA_m1G_MTases_N"/>
</dbReference>
<evidence type="ECO:0000256" key="11">
    <source>
        <dbReference type="ARBA" id="ARBA00022694"/>
    </source>
</evidence>
<dbReference type="GO" id="GO:0005829">
    <property type="term" value="C:cytosol"/>
    <property type="evidence" value="ECO:0007669"/>
    <property type="project" value="TreeGrafter"/>
</dbReference>
<evidence type="ECO:0000256" key="12">
    <source>
        <dbReference type="ARBA" id="ARBA00029736"/>
    </source>
</evidence>